<dbReference type="InterPro" id="IPR036514">
    <property type="entry name" value="SGNH_hydro_sf"/>
</dbReference>
<dbReference type="Pfam" id="PF13472">
    <property type="entry name" value="Lipase_GDSL_2"/>
    <property type="match status" value="1"/>
</dbReference>
<feature type="domain" description="SGNH hydrolase-type esterase" evidence="1">
    <location>
        <begin position="5"/>
        <end position="211"/>
    </location>
</feature>
<dbReference type="PANTHER" id="PTHR30383">
    <property type="entry name" value="THIOESTERASE 1/PROTEASE 1/LYSOPHOSPHOLIPASE L1"/>
    <property type="match status" value="1"/>
</dbReference>
<reference evidence="2 3" key="1">
    <citation type="submission" date="2021-01" db="EMBL/GenBank/DDBJ databases">
        <title>FDA dAtabase for Regulatory Grade micrObial Sequences (FDA-ARGOS): Supporting development and validation of Infectious Disease Dx tests.</title>
        <authorList>
            <person name="Nelson B."/>
            <person name="Plummer A."/>
            <person name="Tallon L."/>
            <person name="Sadzewicz L."/>
            <person name="Zhao X."/>
            <person name="Boylan J."/>
            <person name="Ott S."/>
            <person name="Bowen H."/>
            <person name="Vavikolanu K."/>
            <person name="Mehta A."/>
            <person name="Aluvathingal J."/>
            <person name="Nadendla S."/>
            <person name="Myers T."/>
            <person name="Yan Y."/>
            <person name="Sichtig H."/>
        </authorList>
    </citation>
    <scope>NUCLEOTIDE SEQUENCE [LARGE SCALE GENOMIC DNA]</scope>
    <source>
        <strain evidence="2 3">FDAARGOS_1161</strain>
    </source>
</reference>
<dbReference type="GO" id="GO:0004622">
    <property type="term" value="F:phosphatidylcholine lysophospholipase activity"/>
    <property type="evidence" value="ECO:0007669"/>
    <property type="project" value="TreeGrafter"/>
</dbReference>
<protein>
    <submittedName>
        <fullName evidence="2">SGNH/GDSL hydrolase family protein</fullName>
    </submittedName>
</protein>
<sequence length="231" mass="26181">MKIICFGDSLTRGISIVKGRLRIIKQNYPNILANLVESFPSIEVINKGVFNDNSDLLVNRIDKDVLSENPDAVLINVGGNDCNFRWDEVAALPDGEHEPIVPIERYVENLTAIISEFQDKHITPFLITLPPLDPARYYRSICAQFGPSIAHWVSSVGGIEHWHGMYNRRLKQLAVELNVTLIDVRTYLKEAGNLNQLISDDGIHLTSEGYKEMSRAIFQDLNTHYRVSETF</sequence>
<evidence type="ECO:0000259" key="1">
    <source>
        <dbReference type="Pfam" id="PF13472"/>
    </source>
</evidence>
<dbReference type="PANTHER" id="PTHR30383:SF5">
    <property type="entry name" value="SGNH HYDROLASE-TYPE ESTERASE DOMAIN-CONTAINING PROTEIN"/>
    <property type="match status" value="1"/>
</dbReference>
<dbReference type="InterPro" id="IPR051532">
    <property type="entry name" value="Ester_Hydrolysis_Enzymes"/>
</dbReference>
<evidence type="ECO:0000313" key="3">
    <source>
        <dbReference type="Proteomes" id="UP000595254"/>
    </source>
</evidence>
<dbReference type="EMBL" id="CP068053">
    <property type="protein sequence ID" value="QQS98661.1"/>
    <property type="molecule type" value="Genomic_DNA"/>
</dbReference>
<dbReference type="AlphaFoldDB" id="A0A974RYN0"/>
<dbReference type="SUPFAM" id="SSF52266">
    <property type="entry name" value="SGNH hydrolase"/>
    <property type="match status" value="1"/>
</dbReference>
<dbReference type="Proteomes" id="UP000595254">
    <property type="component" value="Chromosome"/>
</dbReference>
<gene>
    <name evidence="2" type="ORF">I6J18_13120</name>
</gene>
<proteinExistence type="predicted"/>
<evidence type="ECO:0000313" key="2">
    <source>
        <dbReference type="EMBL" id="QQS98661.1"/>
    </source>
</evidence>
<keyword evidence="2" id="KW-0378">Hydrolase</keyword>
<accession>A0A974RYN0</accession>
<organism evidence="2 3">
    <name type="scientific">Peribacillus psychrosaccharolyticus</name>
    <name type="common">Bacillus psychrosaccharolyticus</name>
    <dbReference type="NCBI Taxonomy" id="1407"/>
    <lineage>
        <taxon>Bacteria</taxon>
        <taxon>Bacillati</taxon>
        <taxon>Bacillota</taxon>
        <taxon>Bacilli</taxon>
        <taxon>Bacillales</taxon>
        <taxon>Bacillaceae</taxon>
        <taxon>Peribacillus</taxon>
    </lineage>
</organism>
<dbReference type="RefSeq" id="WP_040373488.1">
    <property type="nucleotide sequence ID" value="NZ_CP068053.1"/>
</dbReference>
<dbReference type="InterPro" id="IPR013830">
    <property type="entry name" value="SGNH_hydro"/>
</dbReference>
<name>A0A974RYN0_PERPY</name>
<keyword evidence="3" id="KW-1185">Reference proteome</keyword>
<dbReference type="Gene3D" id="3.40.50.1110">
    <property type="entry name" value="SGNH hydrolase"/>
    <property type="match status" value="1"/>
</dbReference>
<dbReference type="KEGG" id="ppsr:I6J18_13120"/>